<feature type="non-terminal residue" evidence="2">
    <location>
        <position position="151"/>
    </location>
</feature>
<keyword evidence="2" id="KW-0808">Transferase</keyword>
<dbReference type="Proteomes" id="UP000478052">
    <property type="component" value="Unassembled WGS sequence"/>
</dbReference>
<dbReference type="AlphaFoldDB" id="A0A6G0YZ18"/>
<organism evidence="2 3">
    <name type="scientific">Aphis craccivora</name>
    <name type="common">Cowpea aphid</name>
    <dbReference type="NCBI Taxonomy" id="307492"/>
    <lineage>
        <taxon>Eukaryota</taxon>
        <taxon>Metazoa</taxon>
        <taxon>Ecdysozoa</taxon>
        <taxon>Arthropoda</taxon>
        <taxon>Hexapoda</taxon>
        <taxon>Insecta</taxon>
        <taxon>Pterygota</taxon>
        <taxon>Neoptera</taxon>
        <taxon>Paraneoptera</taxon>
        <taxon>Hemiptera</taxon>
        <taxon>Sternorrhyncha</taxon>
        <taxon>Aphidomorpha</taxon>
        <taxon>Aphidoidea</taxon>
        <taxon>Aphididae</taxon>
        <taxon>Aphidini</taxon>
        <taxon>Aphis</taxon>
        <taxon>Aphis</taxon>
    </lineage>
</organism>
<keyword evidence="1" id="KW-0472">Membrane</keyword>
<reference evidence="2 3" key="1">
    <citation type="submission" date="2019-08" db="EMBL/GenBank/DDBJ databases">
        <title>Whole genome of Aphis craccivora.</title>
        <authorList>
            <person name="Voronova N.V."/>
            <person name="Shulinski R.S."/>
            <person name="Bandarenka Y.V."/>
            <person name="Zhorov D.G."/>
            <person name="Warner D."/>
        </authorList>
    </citation>
    <scope>NUCLEOTIDE SEQUENCE [LARGE SCALE GENOMIC DNA]</scope>
    <source>
        <strain evidence="2">180601</strain>
        <tissue evidence="2">Whole Body</tissue>
    </source>
</reference>
<evidence type="ECO:0000313" key="3">
    <source>
        <dbReference type="Proteomes" id="UP000478052"/>
    </source>
</evidence>
<comment type="caution">
    <text evidence="2">The sequence shown here is derived from an EMBL/GenBank/DDBJ whole genome shotgun (WGS) entry which is preliminary data.</text>
</comment>
<accession>A0A6G0YZ18</accession>
<keyword evidence="3" id="KW-1185">Reference proteome</keyword>
<dbReference type="EMBL" id="VUJU01001947">
    <property type="protein sequence ID" value="KAF0763171.1"/>
    <property type="molecule type" value="Genomic_DNA"/>
</dbReference>
<feature type="transmembrane region" description="Helical" evidence="1">
    <location>
        <begin position="43"/>
        <end position="63"/>
    </location>
</feature>
<name>A0A6G0YZ18_APHCR</name>
<keyword evidence="2" id="KW-0548">Nucleotidyltransferase</keyword>
<dbReference type="GO" id="GO:0003964">
    <property type="term" value="F:RNA-directed DNA polymerase activity"/>
    <property type="evidence" value="ECO:0007669"/>
    <property type="project" value="UniProtKB-KW"/>
</dbReference>
<evidence type="ECO:0000313" key="2">
    <source>
        <dbReference type="EMBL" id="KAF0763171.1"/>
    </source>
</evidence>
<evidence type="ECO:0000256" key="1">
    <source>
        <dbReference type="SAM" id="Phobius"/>
    </source>
</evidence>
<keyword evidence="1" id="KW-0812">Transmembrane</keyword>
<proteinExistence type="predicted"/>
<keyword evidence="1" id="KW-1133">Transmembrane helix</keyword>
<sequence length="151" mass="17961">MFVDELHGFRCNMSTISNLLVFRHFISDVFFDWIQINRCMRIFLNWLIFLFKTFFNLLLIKIIHPSQFVLFLEFRKDILFSTNNCVSKLMFADDVKMYRRVSNNDLLRARSTSNLNYYINGEMLFCSTSTGPIKDIGVLFDPKLNFDCHIV</sequence>
<keyword evidence="2" id="KW-0695">RNA-directed DNA polymerase</keyword>
<gene>
    <name evidence="2" type="ORF">FWK35_00019885</name>
</gene>
<protein>
    <submittedName>
        <fullName evidence="2">Reverse transcriptase domain-containing protein</fullName>
    </submittedName>
</protein>